<feature type="transmembrane region" description="Helical" evidence="8">
    <location>
        <begin position="336"/>
        <end position="356"/>
    </location>
</feature>
<keyword evidence="6 8" id="KW-0472">Membrane</keyword>
<evidence type="ECO:0000256" key="5">
    <source>
        <dbReference type="ARBA" id="ARBA00022989"/>
    </source>
</evidence>
<feature type="transmembrane region" description="Helical" evidence="8">
    <location>
        <begin position="310"/>
        <end position="330"/>
    </location>
</feature>
<accession>A0ABS7C2F1</accession>
<evidence type="ECO:0000256" key="4">
    <source>
        <dbReference type="ARBA" id="ARBA00022692"/>
    </source>
</evidence>
<feature type="transmembrane region" description="Helical" evidence="8">
    <location>
        <begin position="278"/>
        <end position="298"/>
    </location>
</feature>
<evidence type="ECO:0000256" key="7">
    <source>
        <dbReference type="SAM" id="MobiDB-lite"/>
    </source>
</evidence>
<evidence type="ECO:0000256" key="2">
    <source>
        <dbReference type="ARBA" id="ARBA00006386"/>
    </source>
</evidence>
<keyword evidence="4 8" id="KW-0812">Transmembrane</keyword>
<evidence type="ECO:0000256" key="6">
    <source>
        <dbReference type="ARBA" id="ARBA00023136"/>
    </source>
</evidence>
<evidence type="ECO:0000256" key="1">
    <source>
        <dbReference type="ARBA" id="ARBA00004651"/>
    </source>
</evidence>
<keyword evidence="5 8" id="KW-1133">Transmembrane helix</keyword>
<evidence type="ECO:0000256" key="8">
    <source>
        <dbReference type="SAM" id="Phobius"/>
    </source>
</evidence>
<evidence type="ECO:0000313" key="9">
    <source>
        <dbReference type="EMBL" id="MBW7455049.1"/>
    </source>
</evidence>
<feature type="transmembrane region" description="Helical" evidence="8">
    <location>
        <begin position="51"/>
        <end position="76"/>
    </location>
</feature>
<sequence>MPNSIYRWSLNIVTVGILAALLLVFTGHRMLSADLLPDISAAQWQSLKTVFVSIFLEALPFILLGVLVSSFMNLYISEERMRKFIPKNPLLGVVYACLLGILLPVCECGMIPIVRRLISKGMPVYIGITYILAAPIINPVTFAATYMAFRLNTDMVYFRMGLAFAVSAIVGLVLYHRVRTSPLKFAAASLEAGESADALSGRSHDRNSQVPIHNNSALRHGAHEHVSGSHHQAHMHDHHIHGHGHAHDHDHDHSHASGGKFLSVFTHAADEFFEMGKFLMLGAFLTALIQTFVSRDYLVSLSGGDLGAHALMMAFAFLISLCSTSDAFIAASFNGVFPKGALLAFLVFGPMVDFKNTLMMLAVFRSRFVFGLIALITAVVLILSIVAGQLWPNP</sequence>
<name>A0ABS7C2F1_9BACL</name>
<dbReference type="Pfam" id="PF03773">
    <property type="entry name" value="ArsP_1"/>
    <property type="match status" value="1"/>
</dbReference>
<comment type="subcellular location">
    <subcellularLocation>
        <location evidence="1">Cell membrane</location>
        <topology evidence="1">Multi-pass membrane protein</topology>
    </subcellularLocation>
</comment>
<dbReference type="InterPro" id="IPR005524">
    <property type="entry name" value="DUF318"/>
</dbReference>
<dbReference type="RefSeq" id="WP_210039762.1">
    <property type="nucleotide sequence ID" value="NZ_JBHLVU010000008.1"/>
</dbReference>
<comment type="similarity">
    <text evidence="2">Belongs to the UPF0718 family.</text>
</comment>
<evidence type="ECO:0000256" key="3">
    <source>
        <dbReference type="ARBA" id="ARBA00022475"/>
    </source>
</evidence>
<dbReference type="PANTHER" id="PTHR34184:SF4">
    <property type="entry name" value="UPF0718 PROTEIN YCGR"/>
    <property type="match status" value="1"/>
</dbReference>
<dbReference type="PANTHER" id="PTHR34184">
    <property type="entry name" value="UPF0718 PROTEIN YCGR"/>
    <property type="match status" value="1"/>
</dbReference>
<organism evidence="9 10">
    <name type="scientific">Paenibacillus sepulcri</name>
    <dbReference type="NCBI Taxonomy" id="359917"/>
    <lineage>
        <taxon>Bacteria</taxon>
        <taxon>Bacillati</taxon>
        <taxon>Bacillota</taxon>
        <taxon>Bacilli</taxon>
        <taxon>Bacillales</taxon>
        <taxon>Paenibacillaceae</taxon>
        <taxon>Paenibacillus</taxon>
    </lineage>
</organism>
<feature type="compositionally biased region" description="Basic residues" evidence="7">
    <location>
        <begin position="231"/>
        <end position="244"/>
    </location>
</feature>
<feature type="transmembrane region" description="Helical" evidence="8">
    <location>
        <begin position="88"/>
        <end position="113"/>
    </location>
</feature>
<comment type="caution">
    <text evidence="9">The sequence shown here is derived from an EMBL/GenBank/DDBJ whole genome shotgun (WGS) entry which is preliminary data.</text>
</comment>
<keyword evidence="3" id="KW-1003">Cell membrane</keyword>
<feature type="transmembrane region" description="Helical" evidence="8">
    <location>
        <begin position="125"/>
        <end position="149"/>
    </location>
</feature>
<gene>
    <name evidence="9" type="ORF">K0U00_13495</name>
</gene>
<feature type="region of interest" description="Disordered" evidence="7">
    <location>
        <begin position="221"/>
        <end position="255"/>
    </location>
</feature>
<feature type="transmembrane region" description="Helical" evidence="8">
    <location>
        <begin position="12"/>
        <end position="31"/>
    </location>
</feature>
<feature type="transmembrane region" description="Helical" evidence="8">
    <location>
        <begin position="156"/>
        <end position="175"/>
    </location>
</feature>
<dbReference type="Proteomes" id="UP001519887">
    <property type="component" value="Unassembled WGS sequence"/>
</dbReference>
<protein>
    <submittedName>
        <fullName evidence="9">Permease</fullName>
    </submittedName>
</protein>
<proteinExistence type="inferred from homology"/>
<reference evidence="9 10" key="1">
    <citation type="submission" date="2021-07" db="EMBL/GenBank/DDBJ databases">
        <title>Paenibacillus radiodurans sp. nov., isolated from the southeastern edge of Tengger Desert.</title>
        <authorList>
            <person name="Zhang G."/>
        </authorList>
    </citation>
    <scope>NUCLEOTIDE SEQUENCE [LARGE SCALE GENOMIC DNA]</scope>
    <source>
        <strain evidence="9 10">CCM 7311</strain>
    </source>
</reference>
<feature type="transmembrane region" description="Helical" evidence="8">
    <location>
        <begin position="368"/>
        <end position="391"/>
    </location>
</feature>
<keyword evidence="10" id="KW-1185">Reference proteome</keyword>
<evidence type="ECO:0000313" key="10">
    <source>
        <dbReference type="Proteomes" id="UP001519887"/>
    </source>
</evidence>
<feature type="compositionally biased region" description="Basic and acidic residues" evidence="7">
    <location>
        <begin position="245"/>
        <end position="255"/>
    </location>
</feature>
<dbReference type="InterPro" id="IPR052923">
    <property type="entry name" value="UPF0718"/>
</dbReference>
<dbReference type="EMBL" id="JAHZIK010000294">
    <property type="protein sequence ID" value="MBW7455049.1"/>
    <property type="molecule type" value="Genomic_DNA"/>
</dbReference>